<dbReference type="NCBIfam" id="NF037959">
    <property type="entry name" value="MFS_SpdSyn"/>
    <property type="match status" value="1"/>
</dbReference>
<evidence type="ECO:0000256" key="1">
    <source>
        <dbReference type="ARBA" id="ARBA00007867"/>
    </source>
</evidence>
<dbReference type="GO" id="GO:0006596">
    <property type="term" value="P:polyamine biosynthetic process"/>
    <property type="evidence" value="ECO:0007669"/>
    <property type="project" value="UniProtKB-KW"/>
</dbReference>
<feature type="domain" description="PABS" evidence="4">
    <location>
        <begin position="1"/>
        <end position="242"/>
    </location>
</feature>
<dbReference type="InterPro" id="IPR029063">
    <property type="entry name" value="SAM-dependent_MTases_sf"/>
</dbReference>
<evidence type="ECO:0000313" key="5">
    <source>
        <dbReference type="EMBL" id="SVB53297.1"/>
    </source>
</evidence>
<organism evidence="5">
    <name type="scientific">marine metagenome</name>
    <dbReference type="NCBI Taxonomy" id="408172"/>
    <lineage>
        <taxon>unclassified sequences</taxon>
        <taxon>metagenomes</taxon>
        <taxon>ecological metagenomes</taxon>
    </lineage>
</organism>
<gene>
    <name evidence="5" type="ORF">METZ01_LOCUS206151</name>
</gene>
<dbReference type="Gene3D" id="3.40.50.150">
    <property type="entry name" value="Vaccinia Virus protein VP39"/>
    <property type="match status" value="1"/>
</dbReference>
<accession>A0A382EU09</accession>
<dbReference type="PROSITE" id="PS51006">
    <property type="entry name" value="PABS_2"/>
    <property type="match status" value="1"/>
</dbReference>
<name>A0A382EU09_9ZZZZ</name>
<keyword evidence="3" id="KW-0620">Polyamine biosynthesis</keyword>
<evidence type="ECO:0000259" key="4">
    <source>
        <dbReference type="PROSITE" id="PS51006"/>
    </source>
</evidence>
<dbReference type="Pfam" id="PF01564">
    <property type="entry name" value="Spermine_synth"/>
    <property type="match status" value="1"/>
</dbReference>
<sequence>MSIFGQKRKDSAVKILAREKSAYNDIYVMQKGSKREMWFRKKNDFFLQSRIDINKRDTLALVNTKLLITALLLQPAPRRILMIGLGGCAVSNFLSRLYPQSTIDVVEIDQKVIDISKKFFYLNETSNYKVHHDDGRRFVRKMSGRKTFDLIYLDAFKSGSIPFHLKTIQFYEDVNRILSSRGVVGSNLYGKSNLLKPNDWKTFSGQFNRIYCFEDHDRIATVLLATNRIETWSMSHFVQAAKQFPLSLPFSLVDIAKTYRAEKLEKDNGTVFEDNFTKDEFDRTIEKNNLDHTKSVLYPIKNFE</sequence>
<reference evidence="5" key="1">
    <citation type="submission" date="2018-05" db="EMBL/GenBank/DDBJ databases">
        <authorList>
            <person name="Lanie J.A."/>
            <person name="Ng W.-L."/>
            <person name="Kazmierczak K.M."/>
            <person name="Andrzejewski T.M."/>
            <person name="Davidsen T.M."/>
            <person name="Wayne K.J."/>
            <person name="Tettelin H."/>
            <person name="Glass J.I."/>
            <person name="Rusch D."/>
            <person name="Podicherti R."/>
            <person name="Tsui H.-C.T."/>
            <person name="Winkler M.E."/>
        </authorList>
    </citation>
    <scope>NUCLEOTIDE SEQUENCE</scope>
</reference>
<dbReference type="InterPro" id="IPR030374">
    <property type="entry name" value="PABS"/>
</dbReference>
<dbReference type="EMBL" id="UINC01045938">
    <property type="protein sequence ID" value="SVB53297.1"/>
    <property type="molecule type" value="Genomic_DNA"/>
</dbReference>
<evidence type="ECO:0000256" key="3">
    <source>
        <dbReference type="ARBA" id="ARBA00023115"/>
    </source>
</evidence>
<dbReference type="PANTHER" id="PTHR43317">
    <property type="entry name" value="THERMOSPERMINE SYNTHASE ACAULIS5"/>
    <property type="match status" value="1"/>
</dbReference>
<evidence type="ECO:0000256" key="2">
    <source>
        <dbReference type="ARBA" id="ARBA00022679"/>
    </source>
</evidence>
<dbReference type="GO" id="GO:0010487">
    <property type="term" value="F:thermospermine synthase activity"/>
    <property type="evidence" value="ECO:0007669"/>
    <property type="project" value="TreeGrafter"/>
</dbReference>
<protein>
    <recommendedName>
        <fullName evidence="4">PABS domain-containing protein</fullName>
    </recommendedName>
</protein>
<comment type="similarity">
    <text evidence="1">Belongs to the spermidine/spermine synthase family.</text>
</comment>
<dbReference type="SUPFAM" id="SSF53335">
    <property type="entry name" value="S-adenosyl-L-methionine-dependent methyltransferases"/>
    <property type="match status" value="1"/>
</dbReference>
<dbReference type="AlphaFoldDB" id="A0A382EU09"/>
<proteinExistence type="inferred from homology"/>
<keyword evidence="2" id="KW-0808">Transferase</keyword>
<dbReference type="PANTHER" id="PTHR43317:SF1">
    <property type="entry name" value="THERMOSPERMINE SYNTHASE ACAULIS5"/>
    <property type="match status" value="1"/>
</dbReference>